<evidence type="ECO:0000256" key="1">
    <source>
        <dbReference type="ARBA" id="ARBA00005417"/>
    </source>
</evidence>
<dbReference type="PANTHER" id="PTHR42734:SF5">
    <property type="entry name" value="IRON TRANSPORT SYSTEM ATP-BINDING PROTEIN HI_0361-RELATED"/>
    <property type="match status" value="1"/>
</dbReference>
<organism evidence="7 8">
    <name type="scientific">Piscinibacter koreensis</name>
    <dbReference type="NCBI Taxonomy" id="2742824"/>
    <lineage>
        <taxon>Bacteria</taxon>
        <taxon>Pseudomonadati</taxon>
        <taxon>Pseudomonadota</taxon>
        <taxon>Betaproteobacteria</taxon>
        <taxon>Burkholderiales</taxon>
        <taxon>Sphaerotilaceae</taxon>
        <taxon>Piscinibacter</taxon>
    </lineage>
</organism>
<accession>A0A7Y6NPA0</accession>
<keyword evidence="8" id="KW-1185">Reference proteome</keyword>
<dbReference type="Gene3D" id="3.40.50.300">
    <property type="entry name" value="P-loop containing nucleotide triphosphate hydrolases"/>
    <property type="match status" value="1"/>
</dbReference>
<gene>
    <name evidence="7" type="ORF">HQN59_13045</name>
</gene>
<evidence type="ECO:0000256" key="2">
    <source>
        <dbReference type="ARBA" id="ARBA00022448"/>
    </source>
</evidence>
<comment type="caution">
    <text evidence="7">The sequence shown here is derived from an EMBL/GenBank/DDBJ whole genome shotgun (WGS) entry which is preliminary data.</text>
</comment>
<dbReference type="RefSeq" id="WP_176069527.1">
    <property type="nucleotide sequence ID" value="NZ_JABWMJ010000005.1"/>
</dbReference>
<dbReference type="CDD" id="cd03235">
    <property type="entry name" value="ABC_Metallic_Cations"/>
    <property type="match status" value="1"/>
</dbReference>
<keyword evidence="4" id="KW-0547">Nucleotide-binding</keyword>
<evidence type="ECO:0000256" key="4">
    <source>
        <dbReference type="ARBA" id="ARBA00022741"/>
    </source>
</evidence>
<evidence type="ECO:0000313" key="7">
    <source>
        <dbReference type="EMBL" id="NUZ06689.1"/>
    </source>
</evidence>
<dbReference type="InterPro" id="IPR050153">
    <property type="entry name" value="Metal_Ion_Import_ABC"/>
</dbReference>
<proteinExistence type="inferred from homology"/>
<reference evidence="7 8" key="1">
    <citation type="submission" date="2020-06" db="EMBL/GenBank/DDBJ databases">
        <title>Schlegella sp. ID0723 isolated from air conditioner.</title>
        <authorList>
            <person name="Kim D.Y."/>
            <person name="Kim D.-U."/>
        </authorList>
    </citation>
    <scope>NUCLEOTIDE SEQUENCE [LARGE SCALE GENOMIC DNA]</scope>
    <source>
        <strain evidence="7 8">ID0723</strain>
    </source>
</reference>
<sequence>MPSSHCPGEPAIRTHDLTISYRGRPAVWRVSAEIPAGALTALVGPNGAGKSTLLAALAGAVPRFEGAVDRAAVRRIAYLPQASTLDLGFPIRVQEVVSSGLWFRIGSFGAVGSAERAQIAGALDAVGLGGLERRWMRELSAGQVQRVLFARALVQDAGLVLLDEPFAAMDERTTADLLGVLRVWTREGKAVVLVTHDLAQARTRCDHARLLATELVAFGPVSEVLTSEHLSAARRVAEQWRIADGPYRAAA</sequence>
<dbReference type="AlphaFoldDB" id="A0A7Y6NPA0"/>
<evidence type="ECO:0000256" key="3">
    <source>
        <dbReference type="ARBA" id="ARBA00022475"/>
    </source>
</evidence>
<dbReference type="PANTHER" id="PTHR42734">
    <property type="entry name" value="METAL TRANSPORT SYSTEM ATP-BINDING PROTEIN TM_0124-RELATED"/>
    <property type="match status" value="1"/>
</dbReference>
<dbReference type="InterPro" id="IPR027417">
    <property type="entry name" value="P-loop_NTPase"/>
</dbReference>
<dbReference type="SMART" id="SM00382">
    <property type="entry name" value="AAA"/>
    <property type="match status" value="1"/>
</dbReference>
<dbReference type="SUPFAM" id="SSF52540">
    <property type="entry name" value="P-loop containing nucleoside triphosphate hydrolases"/>
    <property type="match status" value="1"/>
</dbReference>
<evidence type="ECO:0000256" key="5">
    <source>
        <dbReference type="ARBA" id="ARBA00022840"/>
    </source>
</evidence>
<comment type="similarity">
    <text evidence="1">Belongs to the ABC transporter superfamily.</text>
</comment>
<dbReference type="GO" id="GO:0016887">
    <property type="term" value="F:ATP hydrolysis activity"/>
    <property type="evidence" value="ECO:0007669"/>
    <property type="project" value="InterPro"/>
</dbReference>
<name>A0A7Y6NPA0_9BURK</name>
<keyword evidence="2" id="KW-0813">Transport</keyword>
<dbReference type="Pfam" id="PF00005">
    <property type="entry name" value="ABC_tran"/>
    <property type="match status" value="1"/>
</dbReference>
<evidence type="ECO:0000313" key="8">
    <source>
        <dbReference type="Proteomes" id="UP000529637"/>
    </source>
</evidence>
<feature type="domain" description="ABC transporter" evidence="6">
    <location>
        <begin position="12"/>
        <end position="238"/>
    </location>
</feature>
<dbReference type="PROSITE" id="PS50893">
    <property type="entry name" value="ABC_TRANSPORTER_2"/>
    <property type="match status" value="1"/>
</dbReference>
<keyword evidence="3" id="KW-0472">Membrane</keyword>
<dbReference type="Proteomes" id="UP000529637">
    <property type="component" value="Unassembled WGS sequence"/>
</dbReference>
<dbReference type="GO" id="GO:0005524">
    <property type="term" value="F:ATP binding"/>
    <property type="evidence" value="ECO:0007669"/>
    <property type="project" value="UniProtKB-KW"/>
</dbReference>
<protein>
    <submittedName>
        <fullName evidence="7">Metal ABC transporter ATP-binding protein</fullName>
    </submittedName>
</protein>
<keyword evidence="5 7" id="KW-0067">ATP-binding</keyword>
<dbReference type="InterPro" id="IPR003439">
    <property type="entry name" value="ABC_transporter-like_ATP-bd"/>
</dbReference>
<dbReference type="InterPro" id="IPR003593">
    <property type="entry name" value="AAA+_ATPase"/>
</dbReference>
<dbReference type="EMBL" id="JABWMJ010000005">
    <property type="protein sequence ID" value="NUZ06689.1"/>
    <property type="molecule type" value="Genomic_DNA"/>
</dbReference>
<evidence type="ECO:0000259" key="6">
    <source>
        <dbReference type="PROSITE" id="PS50893"/>
    </source>
</evidence>
<keyword evidence="3" id="KW-1003">Cell membrane</keyword>